<gene>
    <name evidence="2" type="ORF">VC83_06538</name>
</gene>
<evidence type="ECO:0000256" key="1">
    <source>
        <dbReference type="SAM" id="MobiDB-lite"/>
    </source>
</evidence>
<dbReference type="EMBL" id="KV441397">
    <property type="protein sequence ID" value="OAF58319.1"/>
    <property type="molecule type" value="Genomic_DNA"/>
</dbReference>
<dbReference type="Proteomes" id="UP000077154">
    <property type="component" value="Unassembled WGS sequence"/>
</dbReference>
<protein>
    <submittedName>
        <fullName evidence="2">Uncharacterized protein</fullName>
    </submittedName>
</protein>
<organism evidence="2">
    <name type="scientific">Pseudogymnoascus destructans</name>
    <dbReference type="NCBI Taxonomy" id="655981"/>
    <lineage>
        <taxon>Eukaryota</taxon>
        <taxon>Fungi</taxon>
        <taxon>Dikarya</taxon>
        <taxon>Ascomycota</taxon>
        <taxon>Pezizomycotina</taxon>
        <taxon>Leotiomycetes</taxon>
        <taxon>Thelebolales</taxon>
        <taxon>Thelebolaceae</taxon>
        <taxon>Pseudogymnoascus</taxon>
    </lineage>
</organism>
<reference evidence="2" key="1">
    <citation type="submission" date="2016-03" db="EMBL/GenBank/DDBJ databases">
        <title>Updated assembly of Pseudogymnoascus destructans, the fungus causing white-nose syndrome of bats.</title>
        <authorList>
            <person name="Palmer J.M."/>
            <person name="Drees K.P."/>
            <person name="Foster J.T."/>
            <person name="Lindner D.L."/>
        </authorList>
    </citation>
    <scope>NUCLEOTIDE SEQUENCE [LARGE SCALE GENOMIC DNA]</scope>
    <source>
        <strain evidence="2">20631-21</strain>
    </source>
</reference>
<dbReference type="RefSeq" id="XP_024323604.1">
    <property type="nucleotide sequence ID" value="XM_024470135.1"/>
</dbReference>
<evidence type="ECO:0000313" key="2">
    <source>
        <dbReference type="EMBL" id="OAF58319.1"/>
    </source>
</evidence>
<dbReference type="eggNOG" id="ENOG502SI7R">
    <property type="taxonomic scope" value="Eukaryota"/>
</dbReference>
<dbReference type="OrthoDB" id="5372935at2759"/>
<proteinExistence type="predicted"/>
<dbReference type="PANTHER" id="PTHR42085:SF2">
    <property type="entry name" value="F-BOX DOMAIN-CONTAINING PROTEIN"/>
    <property type="match status" value="1"/>
</dbReference>
<name>A0A177A842_9PEZI</name>
<dbReference type="PANTHER" id="PTHR42085">
    <property type="entry name" value="F-BOX DOMAIN-CONTAINING PROTEIN"/>
    <property type="match status" value="1"/>
</dbReference>
<accession>A0A177A842</accession>
<feature type="compositionally biased region" description="Polar residues" evidence="1">
    <location>
        <begin position="18"/>
        <end position="33"/>
    </location>
</feature>
<dbReference type="InterPro" id="IPR038883">
    <property type="entry name" value="AN11006-like"/>
</dbReference>
<dbReference type="AlphaFoldDB" id="A0A177A842"/>
<dbReference type="VEuPathDB" id="FungiDB:GMDG_07328"/>
<dbReference type="GeneID" id="36289597"/>
<feature type="region of interest" description="Disordered" evidence="1">
    <location>
        <begin position="1"/>
        <end position="42"/>
    </location>
</feature>
<sequence>MKNKVLTLRSRGGGSAKVSGTSAIHTSAYSPQDQKSEPEDSSMKHKVLTLRAWGGAKISATRAYPTEDVTSKSEATEPFRLLDLPSELRLKIYALIFHSCPDVIDLDPDNYKNIHRKLSILYASRRIHGEASHLLYSTRTFRIFPCIDRYFKSKRPLLARLSPRCRSSISSLELRLGPGFASPPKNWAVTESLGLKDAINVRILKVIVQVDTSNPMFNGYRARGLGESFYEDFSKSLLDKILEAVPSISEVQLDAWTSINKDGPMISGLMSVVNQHRKVISWGPERGWTNEKGKEVIDLGIAVKPPVIRVLPEVAVVS</sequence>